<name>A0ABQ9V0J8_SAGOE</name>
<feature type="non-terminal residue" evidence="2">
    <location>
        <position position="111"/>
    </location>
</feature>
<accession>A0ABQ9V0J8</accession>
<evidence type="ECO:0000256" key="1">
    <source>
        <dbReference type="SAM" id="MobiDB-lite"/>
    </source>
</evidence>
<sequence length="111" mass="11704">MNGQQQGRATAGVTPSAGAKVNHVFDQKAGRLTRLRGSLEPQPNRARLPQVPPPSAQQEAALSADCSRSVPAPQLCRCSAHAPAGLPAKSNIAISWLHLVLQAWKAPQKEG</sequence>
<comment type="caution">
    <text evidence="2">The sequence shown here is derived from an EMBL/GenBank/DDBJ whole genome shotgun (WGS) entry which is preliminary data.</text>
</comment>
<evidence type="ECO:0000313" key="2">
    <source>
        <dbReference type="EMBL" id="KAK2102903.1"/>
    </source>
</evidence>
<dbReference type="Proteomes" id="UP001266305">
    <property type="component" value="Unassembled WGS sequence"/>
</dbReference>
<protein>
    <submittedName>
        <fullName evidence="2">Uncharacterized protein</fullName>
    </submittedName>
</protein>
<evidence type="ECO:0000313" key="3">
    <source>
        <dbReference type="Proteomes" id="UP001266305"/>
    </source>
</evidence>
<feature type="region of interest" description="Disordered" evidence="1">
    <location>
        <begin position="1"/>
        <end position="62"/>
    </location>
</feature>
<proteinExistence type="predicted"/>
<gene>
    <name evidence="2" type="ORF">P7K49_020570</name>
</gene>
<organism evidence="2 3">
    <name type="scientific">Saguinus oedipus</name>
    <name type="common">Cotton-top tamarin</name>
    <name type="synonym">Oedipomidas oedipus</name>
    <dbReference type="NCBI Taxonomy" id="9490"/>
    <lineage>
        <taxon>Eukaryota</taxon>
        <taxon>Metazoa</taxon>
        <taxon>Chordata</taxon>
        <taxon>Craniata</taxon>
        <taxon>Vertebrata</taxon>
        <taxon>Euteleostomi</taxon>
        <taxon>Mammalia</taxon>
        <taxon>Eutheria</taxon>
        <taxon>Euarchontoglires</taxon>
        <taxon>Primates</taxon>
        <taxon>Haplorrhini</taxon>
        <taxon>Platyrrhini</taxon>
        <taxon>Cebidae</taxon>
        <taxon>Callitrichinae</taxon>
        <taxon>Saguinus</taxon>
    </lineage>
</organism>
<reference evidence="2 3" key="1">
    <citation type="submission" date="2023-05" db="EMBL/GenBank/DDBJ databases">
        <title>B98-5 Cell Line De Novo Hybrid Assembly: An Optical Mapping Approach.</title>
        <authorList>
            <person name="Kananen K."/>
            <person name="Auerbach J.A."/>
            <person name="Kautto E."/>
            <person name="Blachly J.S."/>
        </authorList>
    </citation>
    <scope>NUCLEOTIDE SEQUENCE [LARGE SCALE GENOMIC DNA]</scope>
    <source>
        <strain evidence="2">B95-8</strain>
        <tissue evidence="2">Cell line</tissue>
    </source>
</reference>
<keyword evidence="3" id="KW-1185">Reference proteome</keyword>
<dbReference type="EMBL" id="JASSZA010000009">
    <property type="protein sequence ID" value="KAK2102903.1"/>
    <property type="molecule type" value="Genomic_DNA"/>
</dbReference>